<name>A0A7G1IC92_MYCKA</name>
<dbReference type="EMBL" id="AP023343">
    <property type="protein sequence ID" value="BCI87492.1"/>
    <property type="molecule type" value="Genomic_DNA"/>
</dbReference>
<proteinExistence type="predicted"/>
<organism evidence="1 2">
    <name type="scientific">Mycobacterium kansasii</name>
    <dbReference type="NCBI Taxonomy" id="1768"/>
    <lineage>
        <taxon>Bacteria</taxon>
        <taxon>Bacillati</taxon>
        <taxon>Actinomycetota</taxon>
        <taxon>Actinomycetes</taxon>
        <taxon>Mycobacteriales</taxon>
        <taxon>Mycobacteriaceae</taxon>
        <taxon>Mycobacterium</taxon>
    </lineage>
</organism>
<keyword evidence="2" id="KW-1185">Reference proteome</keyword>
<gene>
    <name evidence="1" type="ORF">NIIDMKKI_26980</name>
</gene>
<dbReference type="AlphaFoldDB" id="A0A7G1IC92"/>
<accession>A0A7G1IC92</accession>
<protein>
    <submittedName>
        <fullName evidence="1">Uncharacterized protein</fullName>
    </submittedName>
</protein>
<evidence type="ECO:0000313" key="2">
    <source>
        <dbReference type="Proteomes" id="UP000516380"/>
    </source>
</evidence>
<sequence>MGGVALGLIAQQLTESQQRAGGNGHRQFRVFHVEPAGRCGRGDIPLATRRQASVRGDQFQPVGEHDTALLRAPAKHSAGQPEAAREGLRGIFGRVCDGVQQRPVSVEHLVDRRLKQFFLAVEVVVERPDADIGGVADVLHRDVDLAGGDESLCGFDQGGSGALLSTFLTVGRPVGIVHAASPRPAPNLAFALTPQY</sequence>
<dbReference type="Proteomes" id="UP000516380">
    <property type="component" value="Chromosome"/>
</dbReference>
<reference evidence="1 2" key="1">
    <citation type="submission" date="2020-07" db="EMBL/GenBank/DDBJ databases">
        <title>Mycobacterium kansasii (former subtype) with zoonotic potential isolated from diseased indoor pet cat, Japan.</title>
        <authorList>
            <person name="Fukano H."/>
            <person name="Terazono T."/>
            <person name="Hoshino Y."/>
        </authorList>
    </citation>
    <scope>NUCLEOTIDE SEQUENCE [LARGE SCALE GENOMIC DNA]</scope>
    <source>
        <strain evidence="1 2">Kuro-I</strain>
    </source>
</reference>
<evidence type="ECO:0000313" key="1">
    <source>
        <dbReference type="EMBL" id="BCI87492.1"/>
    </source>
</evidence>